<dbReference type="CDD" id="cd01062">
    <property type="entry name" value="RNase_T2_prok"/>
    <property type="match status" value="1"/>
</dbReference>
<comment type="similarity">
    <text evidence="1 2">Belongs to the RNase T2 family.</text>
</comment>
<feature type="signal peptide" evidence="3">
    <location>
        <begin position="1"/>
        <end position="25"/>
    </location>
</feature>
<comment type="caution">
    <text evidence="4">The sequence shown here is derived from an EMBL/GenBank/DDBJ whole genome shotgun (WGS) entry which is preliminary data.</text>
</comment>
<reference evidence="4 5" key="1">
    <citation type="submission" date="2019-12" db="EMBL/GenBank/DDBJ databases">
        <title>Nitratireductor arenosus sp. nov., Isolated from sea sand, Jeju island, South Korea.</title>
        <authorList>
            <person name="Kim W."/>
        </authorList>
    </citation>
    <scope>NUCLEOTIDE SEQUENCE [LARGE SCALE GENOMIC DNA]</scope>
    <source>
        <strain evidence="4 5">CAU 1489</strain>
    </source>
</reference>
<gene>
    <name evidence="4" type="ORF">GN330_07545</name>
</gene>
<dbReference type="EMBL" id="WPHG01000002">
    <property type="protein sequence ID" value="MVA97102.1"/>
    <property type="molecule type" value="Genomic_DNA"/>
</dbReference>
<dbReference type="SUPFAM" id="SSF55895">
    <property type="entry name" value="Ribonuclease Rh-like"/>
    <property type="match status" value="1"/>
</dbReference>
<evidence type="ECO:0000256" key="1">
    <source>
        <dbReference type="ARBA" id="ARBA00007469"/>
    </source>
</evidence>
<evidence type="ECO:0000256" key="3">
    <source>
        <dbReference type="SAM" id="SignalP"/>
    </source>
</evidence>
<evidence type="ECO:0000256" key="2">
    <source>
        <dbReference type="RuleBase" id="RU004328"/>
    </source>
</evidence>
<protein>
    <submittedName>
        <fullName evidence="4">Ribonuclease</fullName>
    </submittedName>
</protein>
<dbReference type="PANTHER" id="PTHR11240:SF22">
    <property type="entry name" value="RIBONUCLEASE T2"/>
    <property type="match status" value="1"/>
</dbReference>
<keyword evidence="3" id="KW-0732">Signal</keyword>
<dbReference type="InterPro" id="IPR036430">
    <property type="entry name" value="RNase_T2-like_sf"/>
</dbReference>
<dbReference type="Proteomes" id="UP000463224">
    <property type="component" value="Unassembled WGS sequence"/>
</dbReference>
<dbReference type="InterPro" id="IPR001568">
    <property type="entry name" value="RNase_T2-like"/>
</dbReference>
<organism evidence="4 5">
    <name type="scientific">Nitratireductor arenosus</name>
    <dbReference type="NCBI Taxonomy" id="2682096"/>
    <lineage>
        <taxon>Bacteria</taxon>
        <taxon>Pseudomonadati</taxon>
        <taxon>Pseudomonadota</taxon>
        <taxon>Alphaproteobacteria</taxon>
        <taxon>Hyphomicrobiales</taxon>
        <taxon>Phyllobacteriaceae</taxon>
        <taxon>Nitratireductor</taxon>
    </lineage>
</organism>
<dbReference type="AlphaFoldDB" id="A0A844QCW3"/>
<dbReference type="PROSITE" id="PS00530">
    <property type="entry name" value="RNASE_T2_1"/>
    <property type="match status" value="1"/>
</dbReference>
<keyword evidence="5" id="KW-1185">Reference proteome</keyword>
<dbReference type="GO" id="GO:0033897">
    <property type="term" value="F:ribonuclease T2 activity"/>
    <property type="evidence" value="ECO:0007669"/>
    <property type="project" value="InterPro"/>
</dbReference>
<dbReference type="PROSITE" id="PS00531">
    <property type="entry name" value="RNASE_T2_2"/>
    <property type="match status" value="1"/>
</dbReference>
<evidence type="ECO:0000313" key="5">
    <source>
        <dbReference type="Proteomes" id="UP000463224"/>
    </source>
</evidence>
<dbReference type="Gene3D" id="3.90.730.10">
    <property type="entry name" value="Ribonuclease T2-like"/>
    <property type="match status" value="1"/>
</dbReference>
<sequence length="340" mass="36468">MPALRLTTLFLALAFGLVLPAPARAEVALDGRFVADRACPATPSIRKRGNPGNVRTRAGQAYAALAANRADPTHYLVLVPGAAPERRWVRAGCGRLVQGEAGRRGDGTTATARTRAQAPRRTRHVLAVNWQPGFCETRPSVRECRTQTAERFDAVHFSLHGLWPQPPGTVYCDVPAALVERDKAGAWKSLPELGLETKTLRELVTVMPGAASYLHRHEWIKHGACYGGDAETYYRRSLALMRALNASKVRAFFAARIGKTVTAGEIRRVFDTAFGKGAGKRVRVACVDDPSNGRRLIGEITVALSGALGPAADLADLIHAARPTGKSGCPKGIIDAAGLQ</sequence>
<dbReference type="InterPro" id="IPR033130">
    <property type="entry name" value="RNase_T2_His_AS_2"/>
</dbReference>
<dbReference type="InterPro" id="IPR039378">
    <property type="entry name" value="RNase_T2_prok"/>
</dbReference>
<name>A0A844QCW3_9HYPH</name>
<dbReference type="PANTHER" id="PTHR11240">
    <property type="entry name" value="RIBONUCLEASE T2"/>
    <property type="match status" value="1"/>
</dbReference>
<evidence type="ECO:0000313" key="4">
    <source>
        <dbReference type="EMBL" id="MVA97102.1"/>
    </source>
</evidence>
<accession>A0A844QCW3</accession>
<proteinExistence type="inferred from homology"/>
<dbReference type="GO" id="GO:0003723">
    <property type="term" value="F:RNA binding"/>
    <property type="evidence" value="ECO:0007669"/>
    <property type="project" value="InterPro"/>
</dbReference>
<dbReference type="GO" id="GO:0006401">
    <property type="term" value="P:RNA catabolic process"/>
    <property type="evidence" value="ECO:0007669"/>
    <property type="project" value="UniProtKB-ARBA"/>
</dbReference>
<dbReference type="RefSeq" id="WP_156712095.1">
    <property type="nucleotide sequence ID" value="NZ_WPHG01000002.1"/>
</dbReference>
<feature type="chain" id="PRO_5032629524" evidence="3">
    <location>
        <begin position="26"/>
        <end position="340"/>
    </location>
</feature>
<dbReference type="InterPro" id="IPR018188">
    <property type="entry name" value="RNase_T2_His_AS_1"/>
</dbReference>
<dbReference type="Pfam" id="PF00445">
    <property type="entry name" value="Ribonuclease_T2"/>
    <property type="match status" value="1"/>
</dbReference>